<sequence length="66" mass="8082">MQVVTWLQRILTALLVLFSVYSAWYIFIKQDIIDMDRIQRRRRKENMHRHQRILGPEQALRKSTVN</sequence>
<keyword evidence="2" id="KW-0812">Transmembrane</keyword>
<dbReference type="Proteomes" id="UP001303046">
    <property type="component" value="Unassembled WGS sequence"/>
</dbReference>
<protein>
    <submittedName>
        <fullName evidence="3">Uncharacterized protein</fullName>
    </submittedName>
</protein>
<gene>
    <name evidence="3" type="primary">Necator_chrIII.g9035</name>
    <name evidence="3" type="ORF">RB195_008270</name>
</gene>
<feature type="transmembrane region" description="Helical" evidence="2">
    <location>
        <begin position="6"/>
        <end position="27"/>
    </location>
</feature>
<evidence type="ECO:0000313" key="4">
    <source>
        <dbReference type="Proteomes" id="UP001303046"/>
    </source>
</evidence>
<evidence type="ECO:0000313" key="3">
    <source>
        <dbReference type="EMBL" id="KAK6739670.1"/>
    </source>
</evidence>
<name>A0ABR1CNQ6_NECAM</name>
<dbReference type="EMBL" id="JAVFWL010000003">
    <property type="protein sequence ID" value="KAK6739670.1"/>
    <property type="molecule type" value="Genomic_DNA"/>
</dbReference>
<keyword evidence="2" id="KW-0472">Membrane</keyword>
<evidence type="ECO:0000256" key="2">
    <source>
        <dbReference type="SAM" id="Phobius"/>
    </source>
</evidence>
<proteinExistence type="predicted"/>
<comment type="caution">
    <text evidence="3">The sequence shown here is derived from an EMBL/GenBank/DDBJ whole genome shotgun (WGS) entry which is preliminary data.</text>
</comment>
<keyword evidence="2" id="KW-1133">Transmembrane helix</keyword>
<keyword evidence="4" id="KW-1185">Reference proteome</keyword>
<accession>A0ABR1CNQ6</accession>
<organism evidence="3 4">
    <name type="scientific">Necator americanus</name>
    <name type="common">Human hookworm</name>
    <dbReference type="NCBI Taxonomy" id="51031"/>
    <lineage>
        <taxon>Eukaryota</taxon>
        <taxon>Metazoa</taxon>
        <taxon>Ecdysozoa</taxon>
        <taxon>Nematoda</taxon>
        <taxon>Chromadorea</taxon>
        <taxon>Rhabditida</taxon>
        <taxon>Rhabditina</taxon>
        <taxon>Rhabditomorpha</taxon>
        <taxon>Strongyloidea</taxon>
        <taxon>Ancylostomatidae</taxon>
        <taxon>Bunostominae</taxon>
        <taxon>Necator</taxon>
    </lineage>
</organism>
<evidence type="ECO:0000256" key="1">
    <source>
        <dbReference type="SAM" id="MobiDB-lite"/>
    </source>
</evidence>
<reference evidence="3 4" key="1">
    <citation type="submission" date="2023-08" db="EMBL/GenBank/DDBJ databases">
        <title>A Necator americanus chromosomal reference genome.</title>
        <authorList>
            <person name="Ilik V."/>
            <person name="Petrzelkova K.J."/>
            <person name="Pardy F."/>
            <person name="Fuh T."/>
            <person name="Niatou-Singa F.S."/>
            <person name="Gouil Q."/>
            <person name="Baker L."/>
            <person name="Ritchie M.E."/>
            <person name="Jex A.R."/>
            <person name="Gazzola D."/>
            <person name="Li H."/>
            <person name="Toshio Fujiwara R."/>
            <person name="Zhan B."/>
            <person name="Aroian R.V."/>
            <person name="Pafco B."/>
            <person name="Schwarz E.M."/>
        </authorList>
    </citation>
    <scope>NUCLEOTIDE SEQUENCE [LARGE SCALE GENOMIC DNA]</scope>
    <source>
        <strain evidence="3 4">Aroian</strain>
        <tissue evidence="3">Whole animal</tissue>
    </source>
</reference>
<feature type="region of interest" description="Disordered" evidence="1">
    <location>
        <begin position="45"/>
        <end position="66"/>
    </location>
</feature>